<dbReference type="EMBL" id="KL197749">
    <property type="protein sequence ID" value="KDQ51397.1"/>
    <property type="molecule type" value="Genomic_DNA"/>
</dbReference>
<dbReference type="Proteomes" id="UP000027265">
    <property type="component" value="Unassembled WGS sequence"/>
</dbReference>
<dbReference type="OrthoDB" id="3172239at2759"/>
<proteinExistence type="predicted"/>
<feature type="domain" description="F-box" evidence="2">
    <location>
        <begin position="47"/>
        <end position="103"/>
    </location>
</feature>
<name>A0A067PK64_9AGAM</name>
<feature type="compositionally biased region" description="Low complexity" evidence="1">
    <location>
        <begin position="472"/>
        <end position="489"/>
    </location>
</feature>
<dbReference type="AlphaFoldDB" id="A0A067PK64"/>
<accession>A0A067PK64</accession>
<reference evidence="4" key="1">
    <citation type="journal article" date="2014" name="Proc. Natl. Acad. Sci. U.S.A.">
        <title>Extensive sampling of basidiomycete genomes demonstrates inadequacy of the white-rot/brown-rot paradigm for wood decay fungi.</title>
        <authorList>
            <person name="Riley R."/>
            <person name="Salamov A.A."/>
            <person name="Brown D.W."/>
            <person name="Nagy L.G."/>
            <person name="Floudas D."/>
            <person name="Held B.W."/>
            <person name="Levasseur A."/>
            <person name="Lombard V."/>
            <person name="Morin E."/>
            <person name="Otillar R."/>
            <person name="Lindquist E.A."/>
            <person name="Sun H."/>
            <person name="LaButti K.M."/>
            <person name="Schmutz J."/>
            <person name="Jabbour D."/>
            <person name="Luo H."/>
            <person name="Baker S.E."/>
            <person name="Pisabarro A.G."/>
            <person name="Walton J.D."/>
            <person name="Blanchette R.A."/>
            <person name="Henrissat B."/>
            <person name="Martin F."/>
            <person name="Cullen D."/>
            <person name="Hibbett D.S."/>
            <person name="Grigoriev I.V."/>
        </authorList>
    </citation>
    <scope>NUCLEOTIDE SEQUENCE [LARGE SCALE GENOMIC DNA]</scope>
    <source>
        <strain evidence="4">MUCL 33604</strain>
    </source>
</reference>
<sequence length="606" mass="66080">MAQYKSSLSDAGRQSNLTLANIDSDIAAHLESIRQLCTKRNSLVPVSRLPPEVLANIFVQHASQTGLSSPPISSGCSVDWIAVTHVCRHWREVALATPRLWCSLPFQRPKWVPEMIVRSRLAPLHVTVNRRTMTSQYPRPLPQIHSALEHMSRIRSLVLELPASDLRTLSLSPPAPALNTLTLFNWGTRNTFPIPEDAFGLVTPSLRRLDLTGCTPSWGSPMFNGLTSLRVKNNSVAESGRPTFTRLLEILSGNPQLESLALIDCLSSPSSDSHPRNPAVRLPMLTFLHLEDEALGCSHLLSSLSVPPTTSLKLSSFAFKSSHFASLFASAKNLGISTPVLCLDISGSWTQVTLRGYDHPLSSPHSMPGDIAATQSAVSLRSDQTPHIEICLGLPDPTSGLVEMILTEGCSVMDLTCLEEIIAREVLSTSIGVVKESWWRGQFEKWQGVRTLTIVGRGCFQPLSALGKGVETAKTGPGGSTTTTADSSSRPNPAPDRGTGGPILLPGLGTLSIEYADLEERFYDGSSRNPAPFLNHLVKMLRWRKKSGKRVETLVLEACQHIDQGDVDGIRKTVGSVDWDGQDCAEDESDEDDHAYSDEGFYGYGY</sequence>
<dbReference type="HOGENOM" id="CLU_024199_2_3_1"/>
<dbReference type="InParanoid" id="A0A067PK64"/>
<evidence type="ECO:0000313" key="3">
    <source>
        <dbReference type="EMBL" id="KDQ51397.1"/>
    </source>
</evidence>
<dbReference type="SUPFAM" id="SSF52047">
    <property type="entry name" value="RNI-like"/>
    <property type="match status" value="1"/>
</dbReference>
<evidence type="ECO:0000313" key="4">
    <source>
        <dbReference type="Proteomes" id="UP000027265"/>
    </source>
</evidence>
<gene>
    <name evidence="3" type="ORF">JAAARDRAFT_41247</name>
</gene>
<dbReference type="Pfam" id="PF12937">
    <property type="entry name" value="F-box-like"/>
    <property type="match status" value="1"/>
</dbReference>
<dbReference type="InterPro" id="IPR032675">
    <property type="entry name" value="LRR_dom_sf"/>
</dbReference>
<evidence type="ECO:0000259" key="2">
    <source>
        <dbReference type="Pfam" id="PF12937"/>
    </source>
</evidence>
<feature type="region of interest" description="Disordered" evidence="1">
    <location>
        <begin position="470"/>
        <end position="503"/>
    </location>
</feature>
<dbReference type="Gene3D" id="3.80.10.10">
    <property type="entry name" value="Ribonuclease Inhibitor"/>
    <property type="match status" value="1"/>
</dbReference>
<keyword evidence="4" id="KW-1185">Reference proteome</keyword>
<evidence type="ECO:0000256" key="1">
    <source>
        <dbReference type="SAM" id="MobiDB-lite"/>
    </source>
</evidence>
<dbReference type="InterPro" id="IPR001810">
    <property type="entry name" value="F-box_dom"/>
</dbReference>
<organism evidence="3 4">
    <name type="scientific">Jaapia argillacea MUCL 33604</name>
    <dbReference type="NCBI Taxonomy" id="933084"/>
    <lineage>
        <taxon>Eukaryota</taxon>
        <taxon>Fungi</taxon>
        <taxon>Dikarya</taxon>
        <taxon>Basidiomycota</taxon>
        <taxon>Agaricomycotina</taxon>
        <taxon>Agaricomycetes</taxon>
        <taxon>Agaricomycetidae</taxon>
        <taxon>Jaapiales</taxon>
        <taxon>Jaapiaceae</taxon>
        <taxon>Jaapia</taxon>
    </lineage>
</organism>
<dbReference type="STRING" id="933084.A0A067PK64"/>
<protein>
    <recommendedName>
        <fullName evidence="2">F-box domain-containing protein</fullName>
    </recommendedName>
</protein>
<dbReference type="Gene3D" id="1.20.1280.50">
    <property type="match status" value="1"/>
</dbReference>